<dbReference type="PANTHER" id="PTHR47481:SF31">
    <property type="entry name" value="OS01G0873500 PROTEIN"/>
    <property type="match status" value="1"/>
</dbReference>
<feature type="compositionally biased region" description="Low complexity" evidence="1">
    <location>
        <begin position="118"/>
        <end position="128"/>
    </location>
</feature>
<dbReference type="Proteomes" id="UP001152484">
    <property type="component" value="Unassembled WGS sequence"/>
</dbReference>
<name>A0A9P0YLQ5_CUSEU</name>
<reference evidence="2" key="1">
    <citation type="submission" date="2022-07" db="EMBL/GenBank/DDBJ databases">
        <authorList>
            <person name="Macas J."/>
            <person name="Novak P."/>
            <person name="Neumann P."/>
        </authorList>
    </citation>
    <scope>NUCLEOTIDE SEQUENCE</scope>
</reference>
<organism evidence="2 3">
    <name type="scientific">Cuscuta europaea</name>
    <name type="common">European dodder</name>
    <dbReference type="NCBI Taxonomy" id="41803"/>
    <lineage>
        <taxon>Eukaryota</taxon>
        <taxon>Viridiplantae</taxon>
        <taxon>Streptophyta</taxon>
        <taxon>Embryophyta</taxon>
        <taxon>Tracheophyta</taxon>
        <taxon>Spermatophyta</taxon>
        <taxon>Magnoliopsida</taxon>
        <taxon>eudicotyledons</taxon>
        <taxon>Gunneridae</taxon>
        <taxon>Pentapetalae</taxon>
        <taxon>asterids</taxon>
        <taxon>lamiids</taxon>
        <taxon>Solanales</taxon>
        <taxon>Convolvulaceae</taxon>
        <taxon>Cuscuteae</taxon>
        <taxon>Cuscuta</taxon>
        <taxon>Cuscuta subgen. Cuscuta</taxon>
    </lineage>
</organism>
<accession>A0A9P0YLQ5</accession>
<evidence type="ECO:0000313" key="3">
    <source>
        <dbReference type="Proteomes" id="UP001152484"/>
    </source>
</evidence>
<protein>
    <submittedName>
        <fullName evidence="2">Uncharacterized protein</fullName>
    </submittedName>
</protein>
<evidence type="ECO:0000256" key="1">
    <source>
        <dbReference type="SAM" id="MobiDB-lite"/>
    </source>
</evidence>
<feature type="compositionally biased region" description="Low complexity" evidence="1">
    <location>
        <begin position="91"/>
        <end position="102"/>
    </location>
</feature>
<feature type="region of interest" description="Disordered" evidence="1">
    <location>
        <begin position="90"/>
        <end position="140"/>
    </location>
</feature>
<gene>
    <name evidence="2" type="ORF">CEURO_LOCUS2479</name>
</gene>
<dbReference type="EMBL" id="CAMAPE010000005">
    <property type="protein sequence ID" value="CAH9067122.1"/>
    <property type="molecule type" value="Genomic_DNA"/>
</dbReference>
<proteinExistence type="predicted"/>
<keyword evidence="3" id="KW-1185">Reference proteome</keyword>
<dbReference type="PANTHER" id="PTHR47481">
    <property type="match status" value="1"/>
</dbReference>
<comment type="caution">
    <text evidence="2">The sequence shown here is derived from an EMBL/GenBank/DDBJ whole genome shotgun (WGS) entry which is preliminary data.</text>
</comment>
<dbReference type="AlphaFoldDB" id="A0A9P0YLQ5"/>
<sequence length="168" mass="18830">MDHYLREIKIIADDLATINCSMPPREILKTTIMGLGPEYESLFTVVSLFGQNFPFETLRNHLLELEQRVIYLRSQESSSIHQAFDAAIASPGQPTAQQAGQQHSGTHYPVGQSQHPVGQQMQNRSQQRGGRGRGRGQYPVQYGQQPAYWYPQGQSTYHPGGVVHMHGV</sequence>
<evidence type="ECO:0000313" key="2">
    <source>
        <dbReference type="EMBL" id="CAH9067122.1"/>
    </source>
</evidence>